<evidence type="ECO:0000256" key="4">
    <source>
        <dbReference type="ARBA" id="ARBA00023027"/>
    </source>
</evidence>
<dbReference type="InterPro" id="IPR016163">
    <property type="entry name" value="Ald_DH_C"/>
</dbReference>
<dbReference type="InterPro" id="IPR016161">
    <property type="entry name" value="Ald_DH/histidinol_DH"/>
</dbReference>
<evidence type="ECO:0000256" key="3">
    <source>
        <dbReference type="ARBA" id="ARBA00023002"/>
    </source>
</evidence>
<organism evidence="7 8">
    <name type="scientific">Svornostia abyssi</name>
    <dbReference type="NCBI Taxonomy" id="2898438"/>
    <lineage>
        <taxon>Bacteria</taxon>
        <taxon>Bacillati</taxon>
        <taxon>Actinomycetota</taxon>
        <taxon>Thermoleophilia</taxon>
        <taxon>Solirubrobacterales</taxon>
        <taxon>Baekduiaceae</taxon>
        <taxon>Svornostia</taxon>
    </lineage>
</organism>
<keyword evidence="3" id="KW-0560">Oxidoreductase</keyword>
<dbReference type="InterPro" id="IPR015590">
    <property type="entry name" value="Aldehyde_DH_dom"/>
</dbReference>
<dbReference type="InterPro" id="IPR016160">
    <property type="entry name" value="Ald_DH_CS_CYS"/>
</dbReference>
<dbReference type="InterPro" id="IPR050485">
    <property type="entry name" value="Proline_metab_enzyme"/>
</dbReference>
<dbReference type="EC" id="1.2.1.88" evidence="2"/>
<proteinExistence type="predicted"/>
<evidence type="ECO:0000256" key="2">
    <source>
        <dbReference type="ARBA" id="ARBA00012884"/>
    </source>
</evidence>
<dbReference type="RefSeq" id="WP_353863090.1">
    <property type="nucleotide sequence ID" value="NZ_CP088295.1"/>
</dbReference>
<comment type="catalytic activity">
    <reaction evidence="5">
        <text>L-glutamate 5-semialdehyde + NAD(+) + H2O = L-glutamate + NADH + 2 H(+)</text>
        <dbReference type="Rhea" id="RHEA:30235"/>
        <dbReference type="ChEBI" id="CHEBI:15377"/>
        <dbReference type="ChEBI" id="CHEBI:15378"/>
        <dbReference type="ChEBI" id="CHEBI:29985"/>
        <dbReference type="ChEBI" id="CHEBI:57540"/>
        <dbReference type="ChEBI" id="CHEBI:57945"/>
        <dbReference type="ChEBI" id="CHEBI:58066"/>
        <dbReference type="EC" id="1.2.1.88"/>
    </reaction>
</comment>
<dbReference type="InterPro" id="IPR016162">
    <property type="entry name" value="Ald_DH_N"/>
</dbReference>
<gene>
    <name evidence="7" type="ORF">LRS13_17965</name>
</gene>
<keyword evidence="8" id="KW-1185">Reference proteome</keyword>
<dbReference type="PANTHER" id="PTHR42862:SF1">
    <property type="entry name" value="DELTA-1-PYRROLINE-5-CARBOXYLATE DEHYDROGENASE 2, ISOFORM A-RELATED"/>
    <property type="match status" value="1"/>
</dbReference>
<sequence length="524" mass="54149">MTALPAFRNEPLLELRRAPERARLDDALRALDTRLPLRVPIWIGDERRDGDALRSTDPGTPDRVVATAPIATADDAHAAVAAAQAAFPAWAATPAADRAATLVRGAAWMRERRAELAALCVRECAKPWAEADADVAEAIDFLEYYARGALVLADAPPGLVQVPGERNTLRYAPRGVCAVIAPWNFPLAIPAGMTAAALATGNSVVLKPAEQAPGCGRMVVEALRAGGVPPAALALLPGEGETGAALAAHPGVATIAFTGSGAVGLELLRTAAAKPPQAGVLTRVVAEMGGKNCVLVDADADLDDAVPAIVHSAFAYAGQKCSAAARVLVHEAVADALLERLAGAVAVLPVGQAEAHGTVTGPVVEEAAQARVARYAQLASDTGTIAARRDPPTSPGWFAGPTVATDLPSESPVLSEEIFGPLLAVERVCDLDEACDRVDALPFALTGGLFARNPRTIAQVASRSPVGNLYVNRGITGAMVGRQPFGGNRLSGTGTKAGGPDYLLQFVEPRVMTENTMRHGLVVG</sequence>
<dbReference type="PANTHER" id="PTHR42862">
    <property type="entry name" value="DELTA-1-PYRROLINE-5-CARBOXYLATE DEHYDROGENASE 1, ISOFORM A-RELATED"/>
    <property type="match status" value="1"/>
</dbReference>
<evidence type="ECO:0000256" key="5">
    <source>
        <dbReference type="ARBA" id="ARBA00048142"/>
    </source>
</evidence>
<evidence type="ECO:0000259" key="6">
    <source>
        <dbReference type="Pfam" id="PF00171"/>
    </source>
</evidence>
<feature type="domain" description="Aldehyde dehydrogenase" evidence="6">
    <location>
        <begin position="51"/>
        <end position="510"/>
    </location>
</feature>
<evidence type="ECO:0000313" key="7">
    <source>
        <dbReference type="EMBL" id="UUY02563.1"/>
    </source>
</evidence>
<dbReference type="Gene3D" id="3.40.605.10">
    <property type="entry name" value="Aldehyde Dehydrogenase, Chain A, domain 1"/>
    <property type="match status" value="1"/>
</dbReference>
<comment type="pathway">
    <text evidence="1">Amino-acid degradation; L-proline degradation into L-glutamate; L-glutamate from L-proline: step 2/2.</text>
</comment>
<dbReference type="Gene3D" id="3.40.309.10">
    <property type="entry name" value="Aldehyde Dehydrogenase, Chain A, domain 2"/>
    <property type="match status" value="1"/>
</dbReference>
<protein>
    <recommendedName>
        <fullName evidence="2">L-glutamate gamma-semialdehyde dehydrogenase</fullName>
        <ecNumber evidence="2">1.2.1.88</ecNumber>
    </recommendedName>
</protein>
<accession>A0ABY5PD14</accession>
<dbReference type="PROSITE" id="PS00070">
    <property type="entry name" value="ALDEHYDE_DEHYDR_CYS"/>
    <property type="match status" value="1"/>
</dbReference>
<dbReference type="EMBL" id="CP088295">
    <property type="protein sequence ID" value="UUY02563.1"/>
    <property type="molecule type" value="Genomic_DNA"/>
</dbReference>
<reference evidence="8" key="1">
    <citation type="submission" date="2021-11" db="EMBL/GenBank/DDBJ databases">
        <title>Cultivation dependent microbiological survey of springs from the worlds oldest radium mine currently devoted to the extraction of radon-saturated water.</title>
        <authorList>
            <person name="Kapinusova G."/>
            <person name="Smrhova T."/>
            <person name="Strejcek M."/>
            <person name="Suman J."/>
            <person name="Jani K."/>
            <person name="Pajer P."/>
            <person name="Uhlik O."/>
        </authorList>
    </citation>
    <scope>NUCLEOTIDE SEQUENCE [LARGE SCALE GENOMIC DNA]</scope>
    <source>
        <strain evidence="8">J379</strain>
    </source>
</reference>
<name>A0ABY5PD14_9ACTN</name>
<dbReference type="SUPFAM" id="SSF53720">
    <property type="entry name" value="ALDH-like"/>
    <property type="match status" value="1"/>
</dbReference>
<dbReference type="Proteomes" id="UP001058860">
    <property type="component" value="Chromosome"/>
</dbReference>
<dbReference type="Pfam" id="PF00171">
    <property type="entry name" value="Aldedh"/>
    <property type="match status" value="1"/>
</dbReference>
<evidence type="ECO:0000256" key="1">
    <source>
        <dbReference type="ARBA" id="ARBA00004786"/>
    </source>
</evidence>
<evidence type="ECO:0000313" key="8">
    <source>
        <dbReference type="Proteomes" id="UP001058860"/>
    </source>
</evidence>
<keyword evidence="4" id="KW-0520">NAD</keyword>